<proteinExistence type="inferred from homology"/>
<comment type="caution">
    <text evidence="5">The sequence shown here is derived from an EMBL/GenBank/DDBJ whole genome shotgun (WGS) entry which is preliminary data.</text>
</comment>
<reference evidence="5 6" key="1">
    <citation type="journal article" date="2011" name="J. Gen. Appl. Microbiol.">
        <title>Draft genome sequencing of the enigmatic yeast Saitoella complicata.</title>
        <authorList>
            <person name="Nishida H."/>
            <person name="Hamamoto M."/>
            <person name="Sugiyama J."/>
        </authorList>
    </citation>
    <scope>NUCLEOTIDE SEQUENCE [LARGE SCALE GENOMIC DNA]</scope>
    <source>
        <strain evidence="5 6">NRRL Y-17804</strain>
    </source>
</reference>
<evidence type="ECO:0008006" key="7">
    <source>
        <dbReference type="Google" id="ProtNLM"/>
    </source>
</evidence>
<dbReference type="AlphaFoldDB" id="A0A0E9N7E8"/>
<dbReference type="PANTHER" id="PTHR20903">
    <property type="entry name" value="PREFOLDIN SUBUNIT 1-RELATED"/>
    <property type="match status" value="1"/>
</dbReference>
<dbReference type="STRING" id="698492.A0A0E9N7E8"/>
<dbReference type="Proteomes" id="UP000033140">
    <property type="component" value="Unassembled WGS sequence"/>
</dbReference>
<comment type="similarity">
    <text evidence="1">Belongs to the prefoldin subunit beta family.</text>
</comment>
<keyword evidence="2" id="KW-0143">Chaperone</keyword>
<dbReference type="OMA" id="MFVAVPM"/>
<dbReference type="SUPFAM" id="SSF46579">
    <property type="entry name" value="Prefoldin"/>
    <property type="match status" value="1"/>
</dbReference>
<name>A0A0E9N7E8_SAICN</name>
<evidence type="ECO:0000256" key="4">
    <source>
        <dbReference type="SAM" id="MobiDB-lite"/>
    </source>
</evidence>
<sequence length="166" mass="18716">MDSRAGSPSVEDAGNNRNTDQLQLGLKEANKAKRDLRDHIYTSTMSAVNDEALIKLLQTLDTRATSSAIQLQSLNSLLASHSRTHRAHQLTLSELQSLPDSTPLWTGCGKMFIRTETEEVVKEIENRIEEVERDVRDLGKKKGYLEITVENARKQMEEVIGRVQQQ</sequence>
<reference evidence="5 6" key="3">
    <citation type="journal article" date="2015" name="Genome Announc.">
        <title>Draft Genome Sequence of the Archiascomycetous Yeast Saitoella complicata.</title>
        <authorList>
            <person name="Yamauchi K."/>
            <person name="Kondo S."/>
            <person name="Hamamoto M."/>
            <person name="Takahashi Y."/>
            <person name="Ogura Y."/>
            <person name="Hayashi T."/>
            <person name="Nishida H."/>
        </authorList>
    </citation>
    <scope>NUCLEOTIDE SEQUENCE [LARGE SCALE GENOMIC DNA]</scope>
    <source>
        <strain evidence="5 6">NRRL Y-17804</strain>
    </source>
</reference>
<protein>
    <recommendedName>
        <fullName evidence="7">Prefoldin subunit 1</fullName>
    </recommendedName>
</protein>
<dbReference type="Gene3D" id="1.10.287.370">
    <property type="match status" value="1"/>
</dbReference>
<feature type="coiled-coil region" evidence="3">
    <location>
        <begin position="114"/>
        <end position="141"/>
    </location>
</feature>
<evidence type="ECO:0000313" key="5">
    <source>
        <dbReference type="EMBL" id="GAO45754.1"/>
    </source>
</evidence>
<keyword evidence="3" id="KW-0175">Coiled coil</keyword>
<dbReference type="Pfam" id="PF01920">
    <property type="entry name" value="Prefoldin_2"/>
    <property type="match status" value="1"/>
</dbReference>
<evidence type="ECO:0000256" key="1">
    <source>
        <dbReference type="ARBA" id="ARBA00008045"/>
    </source>
</evidence>
<gene>
    <name evidence="5" type="ORF">G7K_0006-t1</name>
</gene>
<reference evidence="5 6" key="2">
    <citation type="journal article" date="2014" name="J. Gen. Appl. Microbiol.">
        <title>The early diverging ascomycetous budding yeast Saitoella complicata has three histone deacetylases belonging to the Clr6, Hos2, and Rpd3 lineages.</title>
        <authorList>
            <person name="Nishida H."/>
            <person name="Matsumoto T."/>
            <person name="Kondo S."/>
            <person name="Hamamoto M."/>
            <person name="Yoshikawa H."/>
        </authorList>
    </citation>
    <scope>NUCLEOTIDE SEQUENCE [LARGE SCALE GENOMIC DNA]</scope>
    <source>
        <strain evidence="5 6">NRRL Y-17804</strain>
    </source>
</reference>
<dbReference type="GO" id="GO:0044183">
    <property type="term" value="F:protein folding chaperone"/>
    <property type="evidence" value="ECO:0007669"/>
    <property type="project" value="TreeGrafter"/>
</dbReference>
<evidence type="ECO:0000256" key="3">
    <source>
        <dbReference type="SAM" id="Coils"/>
    </source>
</evidence>
<keyword evidence="6" id="KW-1185">Reference proteome</keyword>
<feature type="region of interest" description="Disordered" evidence="4">
    <location>
        <begin position="1"/>
        <end position="22"/>
    </location>
</feature>
<dbReference type="GO" id="GO:0051082">
    <property type="term" value="F:unfolded protein binding"/>
    <property type="evidence" value="ECO:0007669"/>
    <property type="project" value="InterPro"/>
</dbReference>
<organism evidence="5 6">
    <name type="scientific">Saitoella complicata (strain BCRC 22490 / CBS 7301 / JCM 7358 / NBRC 10748 / NRRL Y-17804)</name>
    <dbReference type="NCBI Taxonomy" id="698492"/>
    <lineage>
        <taxon>Eukaryota</taxon>
        <taxon>Fungi</taxon>
        <taxon>Dikarya</taxon>
        <taxon>Ascomycota</taxon>
        <taxon>Taphrinomycotina</taxon>
        <taxon>Taphrinomycotina incertae sedis</taxon>
        <taxon>Saitoella</taxon>
    </lineage>
</organism>
<accession>A0A0E9N7E8</accession>
<dbReference type="PANTHER" id="PTHR20903:SF0">
    <property type="entry name" value="PREFOLDIN SUBUNIT 1"/>
    <property type="match status" value="1"/>
</dbReference>
<dbReference type="InterPro" id="IPR009053">
    <property type="entry name" value="Prefoldin"/>
</dbReference>
<dbReference type="InterPro" id="IPR002777">
    <property type="entry name" value="PFD_beta-like"/>
</dbReference>
<evidence type="ECO:0000256" key="2">
    <source>
        <dbReference type="ARBA" id="ARBA00023186"/>
    </source>
</evidence>
<dbReference type="GO" id="GO:0005737">
    <property type="term" value="C:cytoplasm"/>
    <property type="evidence" value="ECO:0007669"/>
    <property type="project" value="TreeGrafter"/>
</dbReference>
<evidence type="ECO:0000313" key="6">
    <source>
        <dbReference type="Proteomes" id="UP000033140"/>
    </source>
</evidence>
<dbReference type="GO" id="GO:0016272">
    <property type="term" value="C:prefoldin complex"/>
    <property type="evidence" value="ECO:0007669"/>
    <property type="project" value="InterPro"/>
</dbReference>
<dbReference type="EMBL" id="BACD03000001">
    <property type="protein sequence ID" value="GAO45754.1"/>
    <property type="molecule type" value="Genomic_DNA"/>
</dbReference>